<name>A0AA37K7N6_9BACT</name>
<feature type="transmembrane region" description="Helical" evidence="2">
    <location>
        <begin position="153"/>
        <end position="171"/>
    </location>
</feature>
<evidence type="ECO:0000256" key="2">
    <source>
        <dbReference type="SAM" id="Phobius"/>
    </source>
</evidence>
<dbReference type="EMBL" id="BQNZ01000001">
    <property type="protein sequence ID" value="GKH70623.1"/>
    <property type="molecule type" value="Genomic_DNA"/>
</dbReference>
<organism evidence="4 5">
    <name type="scientific">Parabacteroides merdae</name>
    <dbReference type="NCBI Taxonomy" id="46503"/>
    <lineage>
        <taxon>Bacteria</taxon>
        <taxon>Pseudomonadati</taxon>
        <taxon>Bacteroidota</taxon>
        <taxon>Bacteroidia</taxon>
        <taxon>Bacteroidales</taxon>
        <taxon>Tannerellaceae</taxon>
        <taxon>Parabacteroides</taxon>
    </lineage>
</organism>
<keyword evidence="2" id="KW-1133">Transmembrane helix</keyword>
<feature type="signal peptide" evidence="3">
    <location>
        <begin position="1"/>
        <end position="18"/>
    </location>
</feature>
<dbReference type="AlphaFoldDB" id="A0AA37K7N6"/>
<sequence length="394" mass="45090">MKCLVNLLCTLLIASVNIESNVAQTSSRTTYEDVARQREIAEKENYLPATLPETTTPLVPDYMPGEGVYAQPELPDYNASLKAAQYEEPYIAKERSNSYSEALSKNSYRGQTPPPPPLDPYGPKVNIRETHTMGSDGVWRPRQIASLFTAENIFVFLVIEAVLFYVLFIMGDKRARRKSPPTETEKKWISCDSTISTNTNNSRTIQDMHQIASPINILGKQTGDLEKVITFISTLIEEGIKNFSSEGLSKAQQLEIFLFDACMAKNLLLAKEKIPNVYVPEIDKKINAAYRNFKDKPETKMDEFLDTKALIEIRTPFYLNDLQGLIESSTEMYMPYSLYFFICEAPLESILNKEKVFEEIKRIQSDTRILEKMVLFMKNFEPHYNWLLGRINSF</sequence>
<feature type="region of interest" description="Disordered" evidence="1">
    <location>
        <begin position="102"/>
        <end position="121"/>
    </location>
</feature>
<dbReference type="RefSeq" id="WP_005650841.1">
    <property type="nucleotide sequence ID" value="NZ_BQNZ01000001.1"/>
</dbReference>
<keyword evidence="2" id="KW-0812">Transmembrane</keyword>
<evidence type="ECO:0000313" key="5">
    <source>
        <dbReference type="Proteomes" id="UP001055114"/>
    </source>
</evidence>
<evidence type="ECO:0000313" key="4">
    <source>
        <dbReference type="EMBL" id="GKH70623.1"/>
    </source>
</evidence>
<keyword evidence="2" id="KW-0472">Membrane</keyword>
<reference evidence="4" key="1">
    <citation type="submission" date="2022-01" db="EMBL/GenBank/DDBJ databases">
        <title>Novel bile acid biosynthetic pathways are enriched in the microbiome of centenarians.</title>
        <authorList>
            <person name="Sato Y."/>
            <person name="Atarashi K."/>
            <person name="Plichta R.D."/>
            <person name="Arai Y."/>
            <person name="Sasajima S."/>
            <person name="Kearney M.S."/>
            <person name="Suda W."/>
            <person name="Takeshita K."/>
            <person name="Sasaki T."/>
            <person name="Okamoto S."/>
            <person name="Skelly N.A."/>
            <person name="Okamura Y."/>
            <person name="Vlamakis H."/>
            <person name="Li Y."/>
            <person name="Tanoue T."/>
            <person name="Takei H."/>
            <person name="Nittono H."/>
            <person name="Narushima S."/>
            <person name="Irie J."/>
            <person name="Itoh H."/>
            <person name="Moriya K."/>
            <person name="Sugiura Y."/>
            <person name="Suematsu M."/>
            <person name="Moritoki N."/>
            <person name="Shibata S."/>
            <person name="Littman R.D."/>
            <person name="Fischbach A.M."/>
            <person name="Uwamino Y."/>
            <person name="Inoue T."/>
            <person name="Honda A."/>
            <person name="Hattori M."/>
            <person name="Murai T."/>
            <person name="Xavier J.R."/>
            <person name="Hirose N."/>
            <person name="Honda K."/>
        </authorList>
    </citation>
    <scope>NUCLEOTIDE SEQUENCE</scope>
    <source>
        <strain evidence="4">CE91-St3</strain>
    </source>
</reference>
<evidence type="ECO:0000256" key="1">
    <source>
        <dbReference type="SAM" id="MobiDB-lite"/>
    </source>
</evidence>
<evidence type="ECO:0000256" key="3">
    <source>
        <dbReference type="SAM" id="SignalP"/>
    </source>
</evidence>
<comment type="caution">
    <text evidence="4">The sequence shown here is derived from an EMBL/GenBank/DDBJ whole genome shotgun (WGS) entry which is preliminary data.</text>
</comment>
<feature type="chain" id="PRO_5041367319" evidence="3">
    <location>
        <begin position="19"/>
        <end position="394"/>
    </location>
</feature>
<proteinExistence type="predicted"/>
<gene>
    <name evidence="4" type="ORF">CE91St3_04860</name>
</gene>
<keyword evidence="3" id="KW-0732">Signal</keyword>
<protein>
    <submittedName>
        <fullName evidence="4">Uncharacterized protein</fullName>
    </submittedName>
</protein>
<accession>A0AA37K7N6</accession>
<dbReference type="Proteomes" id="UP001055114">
    <property type="component" value="Unassembled WGS sequence"/>
</dbReference>